<evidence type="ECO:0000259" key="3">
    <source>
        <dbReference type="PROSITE" id="PS51724"/>
    </source>
</evidence>
<evidence type="ECO:0000256" key="1">
    <source>
        <dbReference type="SAM" id="Coils"/>
    </source>
</evidence>
<protein>
    <submittedName>
        <fullName evidence="4">SPOR domain-containing protein</fullName>
    </submittedName>
</protein>
<feature type="domain" description="SPOR" evidence="3">
    <location>
        <begin position="128"/>
        <end position="213"/>
    </location>
</feature>
<evidence type="ECO:0000313" key="4">
    <source>
        <dbReference type="EMBL" id="MFC3031813.1"/>
    </source>
</evidence>
<name>A0ABV7CGW4_9GAMM</name>
<dbReference type="InterPro" id="IPR007730">
    <property type="entry name" value="SPOR-like_dom"/>
</dbReference>
<gene>
    <name evidence="4" type="ORF">ACFOEE_04720</name>
</gene>
<evidence type="ECO:0000256" key="2">
    <source>
        <dbReference type="SAM" id="MobiDB-lite"/>
    </source>
</evidence>
<dbReference type="Proteomes" id="UP001595453">
    <property type="component" value="Unassembled WGS sequence"/>
</dbReference>
<dbReference type="PROSITE" id="PS51724">
    <property type="entry name" value="SPOR"/>
    <property type="match status" value="1"/>
</dbReference>
<dbReference type="RefSeq" id="WP_377121427.1">
    <property type="nucleotide sequence ID" value="NZ_JBHRSD010000010.1"/>
</dbReference>
<proteinExistence type="predicted"/>
<reference evidence="5" key="1">
    <citation type="journal article" date="2019" name="Int. J. Syst. Evol. Microbiol.">
        <title>The Global Catalogue of Microorganisms (GCM) 10K type strain sequencing project: providing services to taxonomists for standard genome sequencing and annotation.</title>
        <authorList>
            <consortium name="The Broad Institute Genomics Platform"/>
            <consortium name="The Broad Institute Genome Sequencing Center for Infectious Disease"/>
            <person name="Wu L."/>
            <person name="Ma J."/>
        </authorList>
    </citation>
    <scope>NUCLEOTIDE SEQUENCE [LARGE SCALE GENOMIC DNA]</scope>
    <source>
        <strain evidence="5">KCTC 42730</strain>
    </source>
</reference>
<feature type="region of interest" description="Disordered" evidence="2">
    <location>
        <begin position="103"/>
        <end position="127"/>
    </location>
</feature>
<dbReference type="Pfam" id="PF05036">
    <property type="entry name" value="SPOR"/>
    <property type="match status" value="1"/>
</dbReference>
<keyword evidence="1" id="KW-0175">Coiled coil</keyword>
<dbReference type="SUPFAM" id="SSF110997">
    <property type="entry name" value="Sporulation related repeat"/>
    <property type="match status" value="1"/>
</dbReference>
<dbReference type="InterPro" id="IPR036680">
    <property type="entry name" value="SPOR-like_sf"/>
</dbReference>
<sequence length="215" mass="23559">MPHNHLNSFVALLLTTLFIGGCNSTTSPQDTPAAYVTLAEFNTLKQQHEQLERRITNLLAVEQELKAVVLALDSQLAASTKPVQTAANEKSNLSTMTPMSTARVNSAPVNSATINSTSSPETKPQSNSVKVAQHGLQLGLYHTEAQALRYLNTVQQQLASLPDTERLSLQTSQNASAGTDYRVVLTGFSDKQSAIQRCEQLTDQRIACFYRYFND</sequence>
<keyword evidence="5" id="KW-1185">Reference proteome</keyword>
<accession>A0ABV7CGW4</accession>
<dbReference type="EMBL" id="JBHRSD010000010">
    <property type="protein sequence ID" value="MFC3031813.1"/>
    <property type="molecule type" value="Genomic_DNA"/>
</dbReference>
<evidence type="ECO:0000313" key="5">
    <source>
        <dbReference type="Proteomes" id="UP001595453"/>
    </source>
</evidence>
<dbReference type="Gene3D" id="3.30.70.1070">
    <property type="entry name" value="Sporulation related repeat"/>
    <property type="match status" value="1"/>
</dbReference>
<comment type="caution">
    <text evidence="4">The sequence shown here is derived from an EMBL/GenBank/DDBJ whole genome shotgun (WGS) entry which is preliminary data.</text>
</comment>
<feature type="coiled-coil region" evidence="1">
    <location>
        <begin position="41"/>
        <end position="68"/>
    </location>
</feature>
<organism evidence="4 5">
    <name type="scientific">Pseudoalteromonas fenneropenaei</name>
    <dbReference type="NCBI Taxonomy" id="1737459"/>
    <lineage>
        <taxon>Bacteria</taxon>
        <taxon>Pseudomonadati</taxon>
        <taxon>Pseudomonadota</taxon>
        <taxon>Gammaproteobacteria</taxon>
        <taxon>Alteromonadales</taxon>
        <taxon>Pseudoalteromonadaceae</taxon>
        <taxon>Pseudoalteromonas</taxon>
    </lineage>
</organism>